<evidence type="ECO:0000313" key="2">
    <source>
        <dbReference type="Proteomes" id="UP000620139"/>
    </source>
</evidence>
<keyword evidence="2" id="KW-1185">Reference proteome</keyword>
<reference evidence="1" key="1">
    <citation type="submission" date="2020-12" db="EMBL/GenBank/DDBJ databases">
        <title>The genome sequence of Inhella sp. 4Y17.</title>
        <authorList>
            <person name="Liu Y."/>
        </authorList>
    </citation>
    <scope>NUCLEOTIDE SEQUENCE</scope>
    <source>
        <strain evidence="1">4Y10</strain>
    </source>
</reference>
<gene>
    <name evidence="1" type="ORF">I7X43_07075</name>
</gene>
<comment type="caution">
    <text evidence="1">The sequence shown here is derived from an EMBL/GenBank/DDBJ whole genome shotgun (WGS) entry which is preliminary data.</text>
</comment>
<dbReference type="EMBL" id="JAEDAL010000002">
    <property type="protein sequence ID" value="MBH9552612.1"/>
    <property type="molecule type" value="Genomic_DNA"/>
</dbReference>
<dbReference type="RefSeq" id="WP_198100209.1">
    <property type="nucleotide sequence ID" value="NZ_JAEDAL010000002.1"/>
</dbReference>
<evidence type="ECO:0000313" key="1">
    <source>
        <dbReference type="EMBL" id="MBH9552612.1"/>
    </source>
</evidence>
<accession>A0A931IVB5</accession>
<proteinExistence type="predicted"/>
<dbReference type="InterPro" id="IPR025394">
    <property type="entry name" value="DUF4127"/>
</dbReference>
<name>A0A931IVB5_9BURK</name>
<sequence>MTHTLIGLPVDGRPVVRAQVQQLVALAPGFELRCPAVQDLGNFRLPADRDDLAHWLRHQREQADAWVLSLDMLVYGGLIPSRFIDDDEATLRKRLALLGELKKPGVPLVAFAATMRISNNCVADEEKPYWNPYGSDLWAWSFHTDRYEQTGDIQSRAQGESAAARVPEAIRADYLATRARNFALNRATLDLVEAGVIDRLILPQDDTAEYGFNIAERRALQAEVAARGLGDRVLVYAGADEVMHTLCAWAVGQLRGDAPLRIAVQPTDSAHWQRLMPLYEDRPLPLALAAQLRAVGAVAVEHDAELMLLLHTQGLDQGDWAMRKPLPQRPGVDAAAWACITQLPVAVADDAHANGGDPHFVAELADHLPLPALAGYAGWNTSSNRMGSLLAQLVLARGRWSTSENQDVVALRLAEDLVWQADLRQRLRATQNEQDTPPAALAVAAESLMLTVGNAWLQRQGFVQRIQRAWLPWARSFEIGLEVCR</sequence>
<dbReference type="Proteomes" id="UP000620139">
    <property type="component" value="Unassembled WGS sequence"/>
</dbReference>
<organism evidence="1 2">
    <name type="scientific">Inhella gelatinilytica</name>
    <dbReference type="NCBI Taxonomy" id="2795030"/>
    <lineage>
        <taxon>Bacteria</taxon>
        <taxon>Pseudomonadati</taxon>
        <taxon>Pseudomonadota</taxon>
        <taxon>Betaproteobacteria</taxon>
        <taxon>Burkholderiales</taxon>
        <taxon>Sphaerotilaceae</taxon>
        <taxon>Inhella</taxon>
    </lineage>
</organism>
<protein>
    <submittedName>
        <fullName evidence="1">DUF4127 family protein</fullName>
    </submittedName>
</protein>
<dbReference type="Pfam" id="PF13552">
    <property type="entry name" value="DUF4127"/>
    <property type="match status" value="1"/>
</dbReference>
<dbReference type="AlphaFoldDB" id="A0A931IVB5"/>